<dbReference type="PROSITE" id="PS51186">
    <property type="entry name" value="GNAT"/>
    <property type="match status" value="1"/>
</dbReference>
<dbReference type="InterPro" id="IPR016181">
    <property type="entry name" value="Acyl_CoA_acyltransferase"/>
</dbReference>
<dbReference type="GO" id="GO:0016747">
    <property type="term" value="F:acyltransferase activity, transferring groups other than amino-acyl groups"/>
    <property type="evidence" value="ECO:0007669"/>
    <property type="project" value="InterPro"/>
</dbReference>
<protein>
    <recommendedName>
        <fullName evidence="1">N-acetyltransferase domain-containing protein</fullName>
    </recommendedName>
</protein>
<dbReference type="Gene3D" id="3.40.630.30">
    <property type="match status" value="1"/>
</dbReference>
<organism evidence="2">
    <name type="scientific">marine sediment metagenome</name>
    <dbReference type="NCBI Taxonomy" id="412755"/>
    <lineage>
        <taxon>unclassified sequences</taxon>
        <taxon>metagenomes</taxon>
        <taxon>ecological metagenomes</taxon>
    </lineage>
</organism>
<comment type="caution">
    <text evidence="2">The sequence shown here is derived from an EMBL/GenBank/DDBJ whole genome shotgun (WGS) entry which is preliminary data.</text>
</comment>
<dbReference type="SUPFAM" id="SSF55729">
    <property type="entry name" value="Acyl-CoA N-acyltransferases (Nat)"/>
    <property type="match status" value="1"/>
</dbReference>
<feature type="non-terminal residue" evidence="2">
    <location>
        <position position="1"/>
    </location>
</feature>
<reference evidence="2" key="1">
    <citation type="journal article" date="2015" name="Nature">
        <title>Complex archaea that bridge the gap between prokaryotes and eukaryotes.</title>
        <authorList>
            <person name="Spang A."/>
            <person name="Saw J.H."/>
            <person name="Jorgensen S.L."/>
            <person name="Zaremba-Niedzwiedzka K."/>
            <person name="Martijn J."/>
            <person name="Lind A.E."/>
            <person name="van Eijk R."/>
            <person name="Schleper C."/>
            <person name="Guy L."/>
            <person name="Ettema T.J."/>
        </authorList>
    </citation>
    <scope>NUCLEOTIDE SEQUENCE</scope>
</reference>
<evidence type="ECO:0000313" key="2">
    <source>
        <dbReference type="EMBL" id="KKL16919.1"/>
    </source>
</evidence>
<dbReference type="AlphaFoldDB" id="A0A0F9B4W5"/>
<evidence type="ECO:0000259" key="1">
    <source>
        <dbReference type="PROSITE" id="PS51186"/>
    </source>
</evidence>
<accession>A0A0F9B4W5</accession>
<proteinExistence type="predicted"/>
<dbReference type="InterPro" id="IPR000182">
    <property type="entry name" value="GNAT_dom"/>
</dbReference>
<gene>
    <name evidence="2" type="ORF">LCGC14_2490740</name>
</gene>
<feature type="domain" description="N-acetyltransferase" evidence="1">
    <location>
        <begin position="23"/>
        <end position="165"/>
    </location>
</feature>
<dbReference type="EMBL" id="LAZR01039472">
    <property type="protein sequence ID" value="KKL16919.1"/>
    <property type="molecule type" value="Genomic_DNA"/>
</dbReference>
<sequence length="178" mass="20379">AFSRVGGWELDICNDKPDNVLMFNYRDATIDDLKAVSRFTDFWLSGRGKRVKAPGAVDDCFISTSQHRKYICKYRTFLCMDKEKLKAWAVIEPSGTLIHLLVAGNYRSCGIGRKMMGLLLPKFVRSKLDQSSGNPIGFYEKLGYRKVRTVKSRSRLDIDEIKPERKSNIDVLQRLFCG</sequence>
<name>A0A0F9B4W5_9ZZZZ</name>